<dbReference type="EMBL" id="CAAALY010244425">
    <property type="protein sequence ID" value="VEL32621.1"/>
    <property type="molecule type" value="Genomic_DNA"/>
</dbReference>
<dbReference type="Proteomes" id="UP000784294">
    <property type="component" value="Unassembled WGS sequence"/>
</dbReference>
<name>A0A3S5AUV0_9PLAT</name>
<accession>A0A3S5AUV0</accession>
<comment type="caution">
    <text evidence="1">The sequence shown here is derived from an EMBL/GenBank/DDBJ whole genome shotgun (WGS) entry which is preliminary data.</text>
</comment>
<sequence length="250" mass="28352">MLAASADPLSRQGFAIFETVFCHLMPPFGSAFISCLLSLLDETTVIVSALQAEAVYRYRYRVVTMPGDLVSQPTAWQQGGKLPSSTGHRLESCGTARNEIKGDSEGERIFWDAISFKCIGRNHWKMIHSDKNQALDWYQTSLLQMPKLVDMQKLSAFLSQVVLPTLGTDKRQCQNSQCDGHALCFWRPFKLVGKDGYDYDCECQQFWMSPPWRRDIKIGTICVRRSFLFWLGPDGIAVCIGKMKSCQRKT</sequence>
<dbReference type="AlphaFoldDB" id="A0A3S5AUV0"/>
<evidence type="ECO:0000313" key="2">
    <source>
        <dbReference type="Proteomes" id="UP000784294"/>
    </source>
</evidence>
<proteinExistence type="predicted"/>
<evidence type="ECO:0000313" key="1">
    <source>
        <dbReference type="EMBL" id="VEL32621.1"/>
    </source>
</evidence>
<gene>
    <name evidence="1" type="ORF">PXEA_LOCUS26061</name>
</gene>
<organism evidence="1 2">
    <name type="scientific">Protopolystoma xenopodis</name>
    <dbReference type="NCBI Taxonomy" id="117903"/>
    <lineage>
        <taxon>Eukaryota</taxon>
        <taxon>Metazoa</taxon>
        <taxon>Spiralia</taxon>
        <taxon>Lophotrochozoa</taxon>
        <taxon>Platyhelminthes</taxon>
        <taxon>Monogenea</taxon>
        <taxon>Polyopisthocotylea</taxon>
        <taxon>Polystomatidea</taxon>
        <taxon>Polystomatidae</taxon>
        <taxon>Protopolystoma</taxon>
    </lineage>
</organism>
<keyword evidence="2" id="KW-1185">Reference proteome</keyword>
<protein>
    <submittedName>
        <fullName evidence="1">Uncharacterized protein</fullName>
    </submittedName>
</protein>
<reference evidence="1" key="1">
    <citation type="submission" date="2018-11" db="EMBL/GenBank/DDBJ databases">
        <authorList>
            <consortium name="Pathogen Informatics"/>
        </authorList>
    </citation>
    <scope>NUCLEOTIDE SEQUENCE</scope>
</reference>